<dbReference type="PANTHER" id="PTHR31569">
    <property type="entry name" value="SWIM-TYPE DOMAIN-CONTAINING PROTEIN"/>
    <property type="match status" value="1"/>
</dbReference>
<sequence length="227" mass="26352">MDSSDSSDEEMRVTASHFETWHDNWEVFFTRLEEYQIRTSQLYRVRTTVKASARNQVITAKKKWGESELIPEKFGDYFKKLLCAHAWDTSNKGRGLRNGHHSRSTGCELHKNIFAHYPSNRKVIDPDVLDLVEELIKVGGKPKKILKYLQETTDYTASVFTDDSKMTQTITLQTRQMRRFFEAFPEVLMLDSTHGTNSSKYKLFSFMIDDVFGHTTGATSIRTYKII</sequence>
<accession>A0A2P4YG78</accession>
<evidence type="ECO:0000313" key="3">
    <source>
        <dbReference type="Proteomes" id="UP000237271"/>
    </source>
</evidence>
<dbReference type="Pfam" id="PF21056">
    <property type="entry name" value="ZSWIM1-3_RNaseH-like"/>
    <property type="match status" value="1"/>
</dbReference>
<dbReference type="InterPro" id="IPR048324">
    <property type="entry name" value="ZSWIM1-3_RNaseH-like"/>
</dbReference>
<dbReference type="GO" id="GO:0005524">
    <property type="term" value="F:ATP binding"/>
    <property type="evidence" value="ECO:0007669"/>
    <property type="project" value="UniProtKB-KW"/>
</dbReference>
<protein>
    <submittedName>
        <fullName evidence="2">ATP-binding cassette (ABC) Superfamily</fullName>
    </submittedName>
</protein>
<feature type="domain" description="ZSWIM1/3 RNaseH-like" evidence="1">
    <location>
        <begin position="148"/>
        <end position="215"/>
    </location>
</feature>
<proteinExistence type="predicted"/>
<comment type="caution">
    <text evidence="2">The sequence shown here is derived from an EMBL/GenBank/DDBJ whole genome shotgun (WGS) entry which is preliminary data.</text>
</comment>
<keyword evidence="2" id="KW-0547">Nucleotide-binding</keyword>
<dbReference type="EMBL" id="NCKW01003401">
    <property type="protein sequence ID" value="POM76709.1"/>
    <property type="molecule type" value="Genomic_DNA"/>
</dbReference>
<evidence type="ECO:0000259" key="1">
    <source>
        <dbReference type="Pfam" id="PF21056"/>
    </source>
</evidence>
<reference evidence="2 3" key="1">
    <citation type="journal article" date="2017" name="Genome Biol. Evol.">
        <title>Phytophthora megakarya and P. palmivora, closely related causal agents of cacao black pod rot, underwent increases in genome sizes and gene numbers by different mechanisms.</title>
        <authorList>
            <person name="Ali S.S."/>
            <person name="Shao J."/>
            <person name="Lary D.J."/>
            <person name="Kronmiller B."/>
            <person name="Shen D."/>
            <person name="Strem M.D."/>
            <person name="Amoako-Attah I."/>
            <person name="Akrofi A.Y."/>
            <person name="Begoude B.A."/>
            <person name="Ten Hoopen G.M."/>
            <person name="Coulibaly K."/>
            <person name="Kebe B.I."/>
            <person name="Melnick R.L."/>
            <person name="Guiltinan M.J."/>
            <person name="Tyler B.M."/>
            <person name="Meinhardt L.W."/>
            <person name="Bailey B.A."/>
        </authorList>
    </citation>
    <scope>NUCLEOTIDE SEQUENCE [LARGE SCALE GENOMIC DNA]</scope>
    <source>
        <strain evidence="3">sbr112.9</strain>
    </source>
</reference>
<dbReference type="PANTHER" id="PTHR31569:SF4">
    <property type="entry name" value="SWIM-TYPE DOMAIN-CONTAINING PROTEIN"/>
    <property type="match status" value="1"/>
</dbReference>
<keyword evidence="3" id="KW-1185">Reference proteome</keyword>
<organism evidence="2 3">
    <name type="scientific">Phytophthora palmivora</name>
    <dbReference type="NCBI Taxonomy" id="4796"/>
    <lineage>
        <taxon>Eukaryota</taxon>
        <taxon>Sar</taxon>
        <taxon>Stramenopiles</taxon>
        <taxon>Oomycota</taxon>
        <taxon>Peronosporomycetes</taxon>
        <taxon>Peronosporales</taxon>
        <taxon>Peronosporaceae</taxon>
        <taxon>Phytophthora</taxon>
    </lineage>
</organism>
<gene>
    <name evidence="2" type="ORF">PHPALM_6033</name>
</gene>
<dbReference type="OrthoDB" id="128069at2759"/>
<dbReference type="InterPro" id="IPR052579">
    <property type="entry name" value="Zinc_finger_SWIM"/>
</dbReference>
<dbReference type="AlphaFoldDB" id="A0A2P4YG78"/>
<dbReference type="Proteomes" id="UP000237271">
    <property type="component" value="Unassembled WGS sequence"/>
</dbReference>
<evidence type="ECO:0000313" key="2">
    <source>
        <dbReference type="EMBL" id="POM76709.1"/>
    </source>
</evidence>
<keyword evidence="2" id="KW-0067">ATP-binding</keyword>
<name>A0A2P4YG78_9STRA</name>